<evidence type="ECO:0000313" key="2">
    <source>
        <dbReference type="Proteomes" id="UP000295714"/>
    </source>
</evidence>
<evidence type="ECO:0000313" key="1">
    <source>
        <dbReference type="EMBL" id="TCK67226.1"/>
    </source>
</evidence>
<sequence length="222" mass="26608">MSLCFLVMSCVAIDDYRNFWYRHDKRSTYFQKIYEPIDTLKINRLMLCKRQEKIELRRYKTEGNLLIKTKEIEKNIIAALKKHFSSIDYKVKEDNLTKYNCGFLNEENILTGIYKPHLVPTYGYNADITFEIKSNSFRDHYKDGFYGGTDLLDQDKHNIQFIIRIAIFYDDVLIYFDNYEHFVARISEIDKDVEYQMPHGVVVSLVNKSLMEYNKRLERNLK</sequence>
<gene>
    <name evidence="1" type="ORF">DFQ05_0999</name>
</gene>
<dbReference type="EMBL" id="SMGI01000002">
    <property type="protein sequence ID" value="TCK67226.1"/>
    <property type="molecule type" value="Genomic_DNA"/>
</dbReference>
<protein>
    <submittedName>
        <fullName evidence="1">Uncharacterized protein</fullName>
    </submittedName>
</protein>
<dbReference type="AlphaFoldDB" id="A0A4R1KQ96"/>
<dbReference type="Proteomes" id="UP000295714">
    <property type="component" value="Unassembled WGS sequence"/>
</dbReference>
<name>A0A4R1KQ96_9FLAO</name>
<comment type="caution">
    <text evidence="1">The sequence shown here is derived from an EMBL/GenBank/DDBJ whole genome shotgun (WGS) entry which is preliminary data.</text>
</comment>
<keyword evidence="2" id="KW-1185">Reference proteome</keyword>
<accession>A0A4R1KQ96</accession>
<proteinExistence type="predicted"/>
<reference evidence="1 2" key="1">
    <citation type="journal article" date="2015" name="Stand. Genomic Sci.">
        <title>Genomic Encyclopedia of Bacterial and Archaeal Type Strains, Phase III: the genomes of soil and plant-associated and newly described type strains.</title>
        <authorList>
            <person name="Whitman W.B."/>
            <person name="Woyke T."/>
            <person name="Klenk H.P."/>
            <person name="Zhou Y."/>
            <person name="Lilburn T.G."/>
            <person name="Beck B.J."/>
            <person name="De Vos P."/>
            <person name="Vandamme P."/>
            <person name="Eisen J.A."/>
            <person name="Garrity G."/>
            <person name="Hugenholtz P."/>
            <person name="Kyrpides N.C."/>
        </authorList>
    </citation>
    <scope>NUCLEOTIDE SEQUENCE [LARGE SCALE GENOMIC DNA]</scope>
    <source>
        <strain evidence="1 2">CECT 8445</strain>
    </source>
</reference>
<organism evidence="1 2">
    <name type="scientific">Winogradskyella wandonensis</name>
    <dbReference type="NCBI Taxonomy" id="1442586"/>
    <lineage>
        <taxon>Bacteria</taxon>
        <taxon>Pseudomonadati</taxon>
        <taxon>Bacteroidota</taxon>
        <taxon>Flavobacteriia</taxon>
        <taxon>Flavobacteriales</taxon>
        <taxon>Flavobacteriaceae</taxon>
        <taxon>Winogradskyella</taxon>
    </lineage>
</organism>